<evidence type="ECO:0000313" key="3">
    <source>
        <dbReference type="EMBL" id="ATQ76766.1"/>
    </source>
</evidence>
<dbReference type="Pfam" id="PF01734">
    <property type="entry name" value="Patatin"/>
    <property type="match status" value="1"/>
</dbReference>
<dbReference type="GO" id="GO:0004623">
    <property type="term" value="F:phospholipase A2 activity"/>
    <property type="evidence" value="ECO:0007669"/>
    <property type="project" value="TreeGrafter"/>
</dbReference>
<organism evidence="3 4">
    <name type="scientific">Massilia violaceinigra</name>
    <dbReference type="NCBI Taxonomy" id="2045208"/>
    <lineage>
        <taxon>Bacteria</taxon>
        <taxon>Pseudomonadati</taxon>
        <taxon>Pseudomonadota</taxon>
        <taxon>Betaproteobacteria</taxon>
        <taxon>Burkholderiales</taxon>
        <taxon>Oxalobacteraceae</taxon>
        <taxon>Telluria group</taxon>
        <taxon>Massilia</taxon>
    </lineage>
</organism>
<dbReference type="Gene3D" id="3.40.1090.10">
    <property type="entry name" value="Cytosolic phospholipase A2 catalytic domain"/>
    <property type="match status" value="1"/>
</dbReference>
<dbReference type="PANTHER" id="PTHR10728">
    <property type="entry name" value="CYTOSOLIC PHOSPHOLIPASE A2"/>
    <property type="match status" value="1"/>
</dbReference>
<dbReference type="EMBL" id="CP024608">
    <property type="protein sequence ID" value="ATQ76766.1"/>
    <property type="molecule type" value="Genomic_DNA"/>
</dbReference>
<dbReference type="GO" id="GO:0046475">
    <property type="term" value="P:glycerophospholipid catabolic process"/>
    <property type="evidence" value="ECO:0007669"/>
    <property type="project" value="TreeGrafter"/>
</dbReference>
<feature type="domain" description="PNPLA" evidence="2">
    <location>
        <begin position="48"/>
        <end position="98"/>
    </location>
</feature>
<gene>
    <name evidence="3" type="ORF">CR152_21295</name>
</gene>
<dbReference type="SUPFAM" id="SSF52151">
    <property type="entry name" value="FabD/lysophospholipase-like"/>
    <property type="match status" value="1"/>
</dbReference>
<evidence type="ECO:0000259" key="2">
    <source>
        <dbReference type="Pfam" id="PF01734"/>
    </source>
</evidence>
<proteinExistence type="predicted"/>
<dbReference type="InterPro" id="IPR016035">
    <property type="entry name" value="Acyl_Trfase/lysoPLipase"/>
</dbReference>
<accession>A0A2D2DP72</accession>
<name>A0A2D2DP72_9BURK</name>
<dbReference type="AlphaFoldDB" id="A0A2D2DP72"/>
<dbReference type="GO" id="GO:0005829">
    <property type="term" value="C:cytosol"/>
    <property type="evidence" value="ECO:0007669"/>
    <property type="project" value="TreeGrafter"/>
</dbReference>
<dbReference type="Proteomes" id="UP000229897">
    <property type="component" value="Chromosome"/>
</dbReference>
<dbReference type="InterPro" id="IPR002641">
    <property type="entry name" value="PNPLA_dom"/>
</dbReference>
<keyword evidence="1" id="KW-0443">Lipid metabolism</keyword>
<sequence length="704" mass="77549">MVNGEGEAGSEEKARLEAQAFTCEERRLREHLERPFMPEKAAPSTWGIALSGGGSKASAFAIGVLAGLSDHGLLDKADFISSVSGGGYAAYFYYAHRLFPHVRAGTRPLAGNDDLYRDCVALESGLVSKEVKEQIVQVNHCERLQLGSKAEKPEFKQQDIRYQAYLKCSQDMLRPGACNMDTTVNWKKGISLASIGGTILTFIPSWVPNAIFDWGWSTSPSARSYKDGIGLGFGATMANPDPYRASTYQSRTRHCGTDSSPGDAVHDCRPNMFDPDPVPMTFDELRTGLLKMRGQDGKGLPFWIMNAAAPKNRTSAAWLTRGREDITNSDMFEMTAVSHGSGRYGYVSASPAIHDMSVLDAVAASAAFMDGAQLVYKSPLVRTLAGLGLNATNADWGLDIANYNVSTQRRTTYRFLPFPLYYLDGTSATTPERKDRERSVFIRLIDGGNAENLGVYSLLKRGVRNVVISDAAQDAHGTLADICGLRQRLLNTPDRVLPRHLYVPGLKEFVSHCESYQTAKWAYNIYGWNYTYPVMLGCIRKNSSSDPNAESCEGLGDDEIRLFIVKPAINVSHFVEMQLDKRPGIRQVSACMVRGLPNQDPSLINCDSATFLRANDGIKSGRCPLFPQHSTVFVTANSSGTIFTAYRELARQYVATVTPMIRDITQGQRSGIAEFERVAREQLRVPVQRSGNVCRPFYESTSPS</sequence>
<keyword evidence="4" id="KW-1185">Reference proteome</keyword>
<dbReference type="PANTHER" id="PTHR10728:SF40">
    <property type="entry name" value="PATATIN FAMILY PROTEIN"/>
    <property type="match status" value="1"/>
</dbReference>
<protein>
    <recommendedName>
        <fullName evidence="2">PNPLA domain-containing protein</fullName>
    </recommendedName>
</protein>
<dbReference type="KEGG" id="mass:CR152_21295"/>
<evidence type="ECO:0000313" key="4">
    <source>
        <dbReference type="Proteomes" id="UP000229897"/>
    </source>
</evidence>
<evidence type="ECO:0000256" key="1">
    <source>
        <dbReference type="ARBA" id="ARBA00023098"/>
    </source>
</evidence>
<reference evidence="3" key="1">
    <citation type="submission" date="2017-10" db="EMBL/GenBank/DDBJ databases">
        <title>Massilia psychrophilum sp. nov., a novel purple-pigmented bacterium isolated from Tianshan glacier, Xinjiang Municipality, China.</title>
        <authorList>
            <person name="Wang H."/>
        </authorList>
    </citation>
    <scope>NUCLEOTIDE SEQUENCE [LARGE SCALE GENOMIC DNA]</scope>
    <source>
        <strain evidence="3">B2</strain>
    </source>
</reference>